<dbReference type="InterPro" id="IPR036271">
    <property type="entry name" value="Tet_transcr_reg_TetR-rel_C_sf"/>
</dbReference>
<evidence type="ECO:0000256" key="1">
    <source>
        <dbReference type="ARBA" id="ARBA00023125"/>
    </source>
</evidence>
<reference evidence="5" key="1">
    <citation type="submission" date="2016-10" db="EMBL/GenBank/DDBJ databases">
        <authorList>
            <person name="Varghese N."/>
            <person name="Submissions S."/>
        </authorList>
    </citation>
    <scope>NUCLEOTIDE SEQUENCE [LARGE SCALE GENOMIC DNA]</scope>
    <source>
        <strain evidence="5">UNC178MFTsu3.1</strain>
    </source>
</reference>
<proteinExistence type="predicted"/>
<dbReference type="EMBL" id="FONH01000004">
    <property type="protein sequence ID" value="SFE85114.1"/>
    <property type="molecule type" value="Genomic_DNA"/>
</dbReference>
<dbReference type="Pfam" id="PF00440">
    <property type="entry name" value="TetR_N"/>
    <property type="match status" value="1"/>
</dbReference>
<keyword evidence="5" id="KW-1185">Reference proteome</keyword>
<dbReference type="GO" id="GO:0003677">
    <property type="term" value="F:DNA binding"/>
    <property type="evidence" value="ECO:0007669"/>
    <property type="project" value="UniProtKB-UniRule"/>
</dbReference>
<dbReference type="InterPro" id="IPR023772">
    <property type="entry name" value="DNA-bd_HTH_TetR-type_CS"/>
</dbReference>
<feature type="domain" description="HTH tetR-type" evidence="3">
    <location>
        <begin position="9"/>
        <end position="69"/>
    </location>
</feature>
<dbReference type="RefSeq" id="WP_051548271.1">
    <property type="nucleotide sequence ID" value="NZ_FONH01000004.1"/>
</dbReference>
<dbReference type="SUPFAM" id="SSF48498">
    <property type="entry name" value="Tetracyclin repressor-like, C-terminal domain"/>
    <property type="match status" value="1"/>
</dbReference>
<gene>
    <name evidence="4" type="ORF">SAMN02799615_01851</name>
</gene>
<dbReference type="PRINTS" id="PR00455">
    <property type="entry name" value="HTHTETR"/>
</dbReference>
<dbReference type="PROSITE" id="PS50977">
    <property type="entry name" value="HTH_TETR_2"/>
    <property type="match status" value="1"/>
</dbReference>
<dbReference type="AlphaFoldDB" id="A0A1I2DWW0"/>
<dbReference type="InterPro" id="IPR009057">
    <property type="entry name" value="Homeodomain-like_sf"/>
</dbReference>
<dbReference type="Pfam" id="PF17939">
    <property type="entry name" value="TetR_C_30"/>
    <property type="match status" value="1"/>
</dbReference>
<dbReference type="PROSITE" id="PS01081">
    <property type="entry name" value="HTH_TETR_1"/>
    <property type="match status" value="1"/>
</dbReference>
<dbReference type="InterPro" id="IPR041586">
    <property type="entry name" value="PsrA_TetR_C"/>
</dbReference>
<accession>A0A1I2DWW0</accession>
<evidence type="ECO:0000259" key="3">
    <source>
        <dbReference type="PROSITE" id="PS50977"/>
    </source>
</evidence>
<keyword evidence="1 2" id="KW-0238">DNA-binding</keyword>
<feature type="DNA-binding region" description="H-T-H motif" evidence="2">
    <location>
        <begin position="32"/>
        <end position="51"/>
    </location>
</feature>
<evidence type="ECO:0000256" key="2">
    <source>
        <dbReference type="PROSITE-ProRule" id="PRU00335"/>
    </source>
</evidence>
<sequence length="308" mass="33191">MSNQLNDEQGTKFRLLHAAQALYVEHGYEAMSLRMIAGLAQANPALVSYYFGNKEALMRELITAQLDRLNRERLLLLAACERHGGEAAISAAAILGALIIPVLRMRHDGAEEHARIRLLLRAYGESSPVIRGYLKASHRAIAPRFFKAFTRALPALPRRELGVRVRLGLNALAGVMAGANLSELACAICMGEPVSDALVATRLLVFVSPILTTPLHDRQRDREVEQVVQQVLAVAEAADPDTGTGSLPADGSKLPRAGKTPIDRALFDTVAEARPPARSRELEAVTASAFDEVALAAAPSAVRAGWLV</sequence>
<name>A0A1I2DWW0_9GAMM</name>
<dbReference type="Gene3D" id="1.10.357.10">
    <property type="entry name" value="Tetracycline Repressor, domain 2"/>
    <property type="match status" value="1"/>
</dbReference>
<dbReference type="Proteomes" id="UP000199477">
    <property type="component" value="Unassembled WGS sequence"/>
</dbReference>
<evidence type="ECO:0000313" key="4">
    <source>
        <dbReference type="EMBL" id="SFE85114.1"/>
    </source>
</evidence>
<organism evidence="4 5">
    <name type="scientific">Dyella marensis</name>
    <dbReference type="NCBI Taxonomy" id="500610"/>
    <lineage>
        <taxon>Bacteria</taxon>
        <taxon>Pseudomonadati</taxon>
        <taxon>Pseudomonadota</taxon>
        <taxon>Gammaproteobacteria</taxon>
        <taxon>Lysobacterales</taxon>
        <taxon>Rhodanobacteraceae</taxon>
        <taxon>Dyella</taxon>
    </lineage>
</organism>
<dbReference type="InterPro" id="IPR001647">
    <property type="entry name" value="HTH_TetR"/>
</dbReference>
<evidence type="ECO:0000313" key="5">
    <source>
        <dbReference type="Proteomes" id="UP000199477"/>
    </source>
</evidence>
<protein>
    <submittedName>
        <fullName evidence="4">Transcriptional regulator, TetR family</fullName>
    </submittedName>
</protein>
<dbReference type="SUPFAM" id="SSF46689">
    <property type="entry name" value="Homeodomain-like"/>
    <property type="match status" value="1"/>
</dbReference>